<reference evidence="1 2" key="1">
    <citation type="submission" date="2019-09" db="EMBL/GenBank/DDBJ databases">
        <authorList>
            <person name="Chandra G."/>
            <person name="Truman W A."/>
        </authorList>
    </citation>
    <scope>NUCLEOTIDE SEQUENCE [LARGE SCALE GENOMIC DNA]</scope>
    <source>
        <strain evidence="1">PS928</strain>
    </source>
</reference>
<organism evidence="1 2">
    <name type="scientific">Pseudomonas fluorescens</name>
    <dbReference type="NCBI Taxonomy" id="294"/>
    <lineage>
        <taxon>Bacteria</taxon>
        <taxon>Pseudomonadati</taxon>
        <taxon>Pseudomonadota</taxon>
        <taxon>Gammaproteobacteria</taxon>
        <taxon>Pseudomonadales</taxon>
        <taxon>Pseudomonadaceae</taxon>
        <taxon>Pseudomonas</taxon>
    </lineage>
</organism>
<gene>
    <name evidence="1" type="ORF">PS928_05963</name>
</gene>
<accession>A0A5E7VR35</accession>
<evidence type="ECO:0000313" key="1">
    <source>
        <dbReference type="EMBL" id="VVQ25238.1"/>
    </source>
</evidence>
<dbReference type="Proteomes" id="UP000381378">
    <property type="component" value="Unassembled WGS sequence"/>
</dbReference>
<dbReference type="EMBL" id="CABVJF010000033">
    <property type="protein sequence ID" value="VVQ25238.1"/>
    <property type="molecule type" value="Genomic_DNA"/>
</dbReference>
<dbReference type="AlphaFoldDB" id="A0A5E7VR35"/>
<sequence length="64" mass="7512">MRNYLALTHKLVAPTNELCVIRISRPIRIYIFKVSNLHRIVTIVRDNPTAIRNTTITYKVKSFK</sequence>
<name>A0A5E7VR35_PSEFL</name>
<proteinExistence type="predicted"/>
<protein>
    <submittedName>
        <fullName evidence="1">Uncharacterized protein</fullName>
    </submittedName>
</protein>
<evidence type="ECO:0000313" key="2">
    <source>
        <dbReference type="Proteomes" id="UP000381378"/>
    </source>
</evidence>